<comment type="pathway">
    <text evidence="1">Protein modification; protein ubiquitination.</text>
</comment>
<evidence type="ECO:0000313" key="8">
    <source>
        <dbReference type="EMBL" id="KQK13013.1"/>
    </source>
</evidence>
<dbReference type="OrthoDB" id="624345at2759"/>
<evidence type="ECO:0000259" key="6">
    <source>
        <dbReference type="PROSITE" id="PS50097"/>
    </source>
</evidence>
<feature type="domain" description="NPH3" evidence="7">
    <location>
        <begin position="254"/>
        <end position="554"/>
    </location>
</feature>
<dbReference type="PROSITE" id="PS51649">
    <property type="entry name" value="NPH3"/>
    <property type="match status" value="1"/>
</dbReference>
<dbReference type="EMBL" id="CM000880">
    <property type="protein sequence ID" value="KQK13013.1"/>
    <property type="molecule type" value="Genomic_DNA"/>
</dbReference>
<name>I1GMW8_BRADI</name>
<evidence type="ECO:0000259" key="7">
    <source>
        <dbReference type="PROSITE" id="PS51649"/>
    </source>
</evidence>
<comment type="similarity">
    <text evidence="3">Belongs to the NPH3 family.</text>
</comment>
<dbReference type="PROSITE" id="PS50097">
    <property type="entry name" value="BTB"/>
    <property type="match status" value="1"/>
</dbReference>
<evidence type="ECO:0000256" key="1">
    <source>
        <dbReference type="ARBA" id="ARBA00004906"/>
    </source>
</evidence>
<protein>
    <recommendedName>
        <fullName evidence="11">NPH3 domain-containing protein</fullName>
    </recommendedName>
</protein>
<dbReference type="GeneID" id="100840262"/>
<dbReference type="eggNOG" id="ENOG502QUA3">
    <property type="taxonomic scope" value="Eukaryota"/>
</dbReference>
<dbReference type="OMA" id="PAMEGRW"/>
<feature type="region of interest" description="Disordered" evidence="5">
    <location>
        <begin position="69"/>
        <end position="95"/>
    </location>
</feature>
<reference evidence="8" key="2">
    <citation type="submission" date="2017-06" db="EMBL/GenBank/DDBJ databases">
        <title>WGS assembly of Brachypodium distachyon.</title>
        <authorList>
            <consortium name="The International Brachypodium Initiative"/>
            <person name="Lucas S."/>
            <person name="Harmon-Smith M."/>
            <person name="Lail K."/>
            <person name="Tice H."/>
            <person name="Grimwood J."/>
            <person name="Bruce D."/>
            <person name="Barry K."/>
            <person name="Shu S."/>
            <person name="Lindquist E."/>
            <person name="Wang M."/>
            <person name="Pitluck S."/>
            <person name="Vogel J.P."/>
            <person name="Garvin D.F."/>
            <person name="Mockler T.C."/>
            <person name="Schmutz J."/>
            <person name="Rokhsar D."/>
            <person name="Bevan M.W."/>
        </authorList>
    </citation>
    <scope>NUCLEOTIDE SEQUENCE</scope>
    <source>
        <strain evidence="8">Bd21</strain>
    </source>
</reference>
<keyword evidence="2" id="KW-0833">Ubl conjugation pathway</keyword>
<dbReference type="Gramene" id="KQK13013">
    <property type="protein sequence ID" value="KQK13013"/>
    <property type="gene ID" value="BRADI_1g07457v3"/>
</dbReference>
<evidence type="ECO:0008006" key="11">
    <source>
        <dbReference type="Google" id="ProtNLM"/>
    </source>
</evidence>
<dbReference type="HOGENOM" id="CLU_005994_6_2_1"/>
<dbReference type="InterPro" id="IPR043454">
    <property type="entry name" value="NPH3/RPT2-like"/>
</dbReference>
<dbReference type="Gene3D" id="3.30.710.10">
    <property type="entry name" value="Potassium Channel Kv1.1, Chain A"/>
    <property type="match status" value="1"/>
</dbReference>
<dbReference type="UniPathway" id="UPA00143"/>
<dbReference type="InterPro" id="IPR027356">
    <property type="entry name" value="NPH3_dom"/>
</dbReference>
<proteinExistence type="inferred from homology"/>
<dbReference type="SUPFAM" id="SSF54695">
    <property type="entry name" value="POZ domain"/>
    <property type="match status" value="1"/>
</dbReference>
<evidence type="ECO:0000313" key="9">
    <source>
        <dbReference type="EnsemblPlants" id="KQK13013"/>
    </source>
</evidence>
<dbReference type="EnsemblPlants" id="KQK13013">
    <property type="protein sequence ID" value="KQK13013"/>
    <property type="gene ID" value="BRADI_1g07457v3"/>
</dbReference>
<gene>
    <name evidence="9" type="primary">LOC100840262</name>
    <name evidence="8" type="ORF">BRADI_1g07457v3</name>
</gene>
<evidence type="ECO:0000256" key="2">
    <source>
        <dbReference type="ARBA" id="ARBA00022786"/>
    </source>
</evidence>
<sequence length="681" mass="73317">MQGGRKMKSTREMAAPEQQPSPKGQAWFCTTGLPSDVVIEVGDMTFHLHKFPLMSKSKKIHDLITNRESSQVAKQEGGEQQASEEGGSETGEIREEEIVLEVDEESADAHRIRLPDLPGGAEAFELAAKFCYGVKLDLTPATAAPLRCAAERLGMTDDHCEDNLASRADRFVSSAVLRSPRDAIRALKSCEGPLLFPIADGLGLVSRCVDAVAAKAAAATPTALFGWPVAADAAGAGVGDRPPPRRKNNAAVPSTLFDDLAGLSLVTFTRVISAMKERGVGPEVIEGALIAYAKRSIPGLARSDRHVAGAAAAAAAAAPRSADGDQKALLETVIANLPEETIKSSAQTGTAVGATTARVLFGLLRTANILQASGASRDVLERRVASRLPDAAVDDLLVPSYSYLVETLYDVDCVERIVRHFLEGRDGIAEEEDEEGSEAETPGRAGSRRAMLAVGRLMDAYLGEIATDANLKPDKFCDLAWALPDCARVYDDGLYRAVDIYIKAHPALREEEKEKVSGVVDGRKLTLEACTHAAQNERLPLRTVVQVLFFEQLQLRRAIAQTIVANEGGAAGQGGEDVDSDGGRTWRVATRGNQMLRLDMDSMRNRVQELERECTTMRKAIQKMDRRGGAPVDRGAAPAAEGRWGSMVTKRFGCKFPAQVCQSQPRSVVARSRRPRIEQSP</sequence>
<dbReference type="GO" id="GO:0016567">
    <property type="term" value="P:protein ubiquitination"/>
    <property type="evidence" value="ECO:0007669"/>
    <property type="project" value="UniProtKB-UniPathway"/>
</dbReference>
<feature type="region of interest" description="Disordered" evidence="5">
    <location>
        <begin position="660"/>
        <end position="681"/>
    </location>
</feature>
<dbReference type="KEGG" id="bdi:100840262"/>
<evidence type="ECO:0000256" key="4">
    <source>
        <dbReference type="SAM" id="Coils"/>
    </source>
</evidence>
<dbReference type="InterPro" id="IPR000210">
    <property type="entry name" value="BTB/POZ_dom"/>
</dbReference>
<dbReference type="Proteomes" id="UP000008810">
    <property type="component" value="Chromosome 1"/>
</dbReference>
<keyword evidence="4" id="KW-0175">Coiled coil</keyword>
<evidence type="ECO:0000313" key="10">
    <source>
        <dbReference type="Proteomes" id="UP000008810"/>
    </source>
</evidence>
<reference evidence="8 9" key="1">
    <citation type="journal article" date="2010" name="Nature">
        <title>Genome sequencing and analysis of the model grass Brachypodium distachyon.</title>
        <authorList>
            <consortium name="International Brachypodium Initiative"/>
        </authorList>
    </citation>
    <scope>NUCLEOTIDE SEQUENCE [LARGE SCALE GENOMIC DNA]</scope>
    <source>
        <strain evidence="8 9">Bd21</strain>
    </source>
</reference>
<reference evidence="9" key="3">
    <citation type="submission" date="2018-08" db="UniProtKB">
        <authorList>
            <consortium name="EnsemblPlants"/>
        </authorList>
    </citation>
    <scope>IDENTIFICATION</scope>
    <source>
        <strain evidence="9">cv. Bd21</strain>
    </source>
</reference>
<feature type="domain" description="BTB" evidence="6">
    <location>
        <begin position="35"/>
        <end position="140"/>
    </location>
</feature>
<dbReference type="InterPro" id="IPR011333">
    <property type="entry name" value="SKP1/BTB/POZ_sf"/>
</dbReference>
<dbReference type="AlphaFoldDB" id="I1GMW8"/>
<dbReference type="STRING" id="15368.I1GMW8"/>
<dbReference type="FunCoup" id="I1GMW8">
    <property type="interactions" value="691"/>
</dbReference>
<feature type="region of interest" description="Disordered" evidence="5">
    <location>
        <begin position="1"/>
        <end position="25"/>
    </location>
</feature>
<evidence type="ECO:0000256" key="5">
    <source>
        <dbReference type="SAM" id="MobiDB-lite"/>
    </source>
</evidence>
<dbReference type="RefSeq" id="XP_003559392.2">
    <property type="nucleotide sequence ID" value="XM_003559344.4"/>
</dbReference>
<feature type="coiled-coil region" evidence="4">
    <location>
        <begin position="593"/>
        <end position="627"/>
    </location>
</feature>
<keyword evidence="10" id="KW-1185">Reference proteome</keyword>
<organism evidence="8">
    <name type="scientific">Brachypodium distachyon</name>
    <name type="common">Purple false brome</name>
    <name type="synonym">Trachynia distachya</name>
    <dbReference type="NCBI Taxonomy" id="15368"/>
    <lineage>
        <taxon>Eukaryota</taxon>
        <taxon>Viridiplantae</taxon>
        <taxon>Streptophyta</taxon>
        <taxon>Embryophyta</taxon>
        <taxon>Tracheophyta</taxon>
        <taxon>Spermatophyta</taxon>
        <taxon>Magnoliopsida</taxon>
        <taxon>Liliopsida</taxon>
        <taxon>Poales</taxon>
        <taxon>Poaceae</taxon>
        <taxon>BOP clade</taxon>
        <taxon>Pooideae</taxon>
        <taxon>Stipodae</taxon>
        <taxon>Brachypodieae</taxon>
        <taxon>Brachypodium</taxon>
    </lineage>
</organism>
<dbReference type="SMART" id="SM00225">
    <property type="entry name" value="BTB"/>
    <property type="match status" value="1"/>
</dbReference>
<dbReference type="Pfam" id="PF03000">
    <property type="entry name" value="NPH3"/>
    <property type="match status" value="1"/>
</dbReference>
<evidence type="ECO:0000256" key="3">
    <source>
        <dbReference type="PROSITE-ProRule" id="PRU00982"/>
    </source>
</evidence>
<dbReference type="PANTHER" id="PTHR32370">
    <property type="entry name" value="OS12G0117600 PROTEIN"/>
    <property type="match status" value="1"/>
</dbReference>
<accession>I1GMW8</accession>